<dbReference type="InterPro" id="IPR000668">
    <property type="entry name" value="Peptidase_C1A_C"/>
</dbReference>
<evidence type="ECO:0000256" key="6">
    <source>
        <dbReference type="SAM" id="SignalP"/>
    </source>
</evidence>
<dbReference type="GO" id="GO:0008234">
    <property type="term" value="F:cysteine-type peptidase activity"/>
    <property type="evidence" value="ECO:0007669"/>
    <property type="project" value="InterPro"/>
</dbReference>
<feature type="signal peptide" evidence="6">
    <location>
        <begin position="1"/>
        <end position="19"/>
    </location>
</feature>
<protein>
    <submittedName>
        <fullName evidence="8">Tubulointerstitial nephritis antigen</fullName>
    </submittedName>
</protein>
<dbReference type="CDD" id="cd02620">
    <property type="entry name" value="Peptidase_C1A_CathepsinB"/>
    <property type="match status" value="1"/>
</dbReference>
<dbReference type="Gene3D" id="3.90.70.10">
    <property type="entry name" value="Cysteine proteinases"/>
    <property type="match status" value="1"/>
</dbReference>
<dbReference type="InterPro" id="IPR038765">
    <property type="entry name" value="Papain-like_cys_pep_sf"/>
</dbReference>
<keyword evidence="6" id="KW-0732">Signal</keyword>
<dbReference type="PROSITE" id="PS00640">
    <property type="entry name" value="THIOL_PROTEASE_ASN"/>
    <property type="match status" value="1"/>
</dbReference>
<evidence type="ECO:0000256" key="2">
    <source>
        <dbReference type="ARBA" id="ARBA00008455"/>
    </source>
</evidence>
<dbReference type="AlphaFoldDB" id="A0A4X2KUG5"/>
<dbReference type="InterPro" id="IPR025661">
    <property type="entry name" value="Pept_asp_AS"/>
</dbReference>
<comment type="similarity">
    <text evidence="2">Belongs to the peptidase C1 family.</text>
</comment>
<comment type="subcellular location">
    <subcellularLocation>
        <location evidence="1">Secreted</location>
    </subcellularLocation>
</comment>
<proteinExistence type="inferred from homology"/>
<dbReference type="SUPFAM" id="SSF54001">
    <property type="entry name" value="Cysteine proteinases"/>
    <property type="match status" value="1"/>
</dbReference>
<sequence length="482" mass="56199">MWTWYKILIFFYLTTEIWMEKQFVSWRGMNLQAYSTGNFTNLERTRFRRALYKGHYCRTRGCCEDRNDDCVTHFYEANAMCYCDKFCERENSDCCPDYKFFCQEDNLYQKDGRHYEEGSVIKENCNDCTCSDQQWRCSQRVCLVRPELIENVNTRDYGWTAHNYSQFWGMTLEEGYKFRLGTLPPSPTLLRMNEVTVTLPSKIDLPEFFISSYKWPGWTHDPLDQKNCAASWAFSTASVAADRIAIQSNGRYTANLSPQNLISCCVKNRHGCKGGSIDKAWWYLRKRGLVSHACYPLFKDQIFNNNGCDMASRSDGRGKRHATKPCPNSIEKSNRIYQCSPPYRYYNNLILTNKIQHICLGKDHIVLHSFSLSIMLSTFLLAIMQVHEDFFHYKTGIYRHVNSIKDESEKYRNLSTHAVKLTGWGVLRGAQGRKEKFWIAANSWGKSWGENGYFRILRGVNESDIEKLIIAAWGHLTSSDES</sequence>
<feature type="domain" description="SMB" evidence="7">
    <location>
        <begin position="59"/>
        <end position="106"/>
    </location>
</feature>
<evidence type="ECO:0000259" key="7">
    <source>
        <dbReference type="PROSITE" id="PS50958"/>
    </source>
</evidence>
<name>A0A4X2KUG5_VOMUR</name>
<dbReference type="InterPro" id="IPR001212">
    <property type="entry name" value="Somatomedin_B_dom"/>
</dbReference>
<dbReference type="GeneTree" id="ENSGT00940000161065"/>
<reference evidence="8" key="2">
    <citation type="submission" date="2025-08" db="UniProtKB">
        <authorList>
            <consortium name="Ensembl"/>
        </authorList>
    </citation>
    <scope>IDENTIFICATION</scope>
</reference>
<gene>
    <name evidence="8" type="primary">TINAG</name>
</gene>
<dbReference type="Pfam" id="PF00112">
    <property type="entry name" value="Peptidase_C1"/>
    <property type="match status" value="1"/>
</dbReference>
<evidence type="ECO:0000256" key="1">
    <source>
        <dbReference type="ARBA" id="ARBA00004613"/>
    </source>
</evidence>
<evidence type="ECO:0000256" key="5">
    <source>
        <dbReference type="ARBA" id="ARBA00023180"/>
    </source>
</evidence>
<dbReference type="PROSITE" id="PS50958">
    <property type="entry name" value="SMB_2"/>
    <property type="match status" value="1"/>
</dbReference>
<dbReference type="STRING" id="29139.ENSVURP00010012955"/>
<reference evidence="9" key="1">
    <citation type="submission" date="2018-12" db="EMBL/GenBank/DDBJ databases">
        <authorList>
            <person name="Yazar S."/>
        </authorList>
    </citation>
    <scope>NUCLEOTIDE SEQUENCE [LARGE SCALE GENOMIC DNA]</scope>
</reference>
<keyword evidence="5" id="KW-0325">Glycoprotein</keyword>
<dbReference type="PANTHER" id="PTHR12411">
    <property type="entry name" value="CYSTEINE PROTEASE FAMILY C1-RELATED"/>
    <property type="match status" value="1"/>
</dbReference>
<accession>A0A4X2KUG5</accession>
<dbReference type="PROSITE" id="PS00524">
    <property type="entry name" value="SMB_1"/>
    <property type="match status" value="1"/>
</dbReference>
<dbReference type="PROSITE" id="PS00639">
    <property type="entry name" value="THIOL_PROTEASE_HIS"/>
    <property type="match status" value="1"/>
</dbReference>
<dbReference type="InterPro" id="IPR025660">
    <property type="entry name" value="Pept_his_AS"/>
</dbReference>
<keyword evidence="4" id="KW-1015">Disulfide bond</keyword>
<dbReference type="Ensembl" id="ENSVURT00010014740.1">
    <property type="protein sequence ID" value="ENSVURP00010012955.1"/>
    <property type="gene ID" value="ENSVURG00010009613.1"/>
</dbReference>
<evidence type="ECO:0000313" key="8">
    <source>
        <dbReference type="Ensembl" id="ENSVURP00010012955.1"/>
    </source>
</evidence>
<dbReference type="FunFam" id="3.90.70.10:FF:000037">
    <property type="entry name" value="Tubulointerstitial nephritis antigen-like 1"/>
    <property type="match status" value="1"/>
</dbReference>
<reference evidence="8" key="3">
    <citation type="submission" date="2025-09" db="UniProtKB">
        <authorList>
            <consortium name="Ensembl"/>
        </authorList>
    </citation>
    <scope>IDENTIFICATION</scope>
</reference>
<dbReference type="GO" id="GO:0006508">
    <property type="term" value="P:proteolysis"/>
    <property type="evidence" value="ECO:0007669"/>
    <property type="project" value="InterPro"/>
</dbReference>
<dbReference type="GO" id="GO:0007155">
    <property type="term" value="P:cell adhesion"/>
    <property type="evidence" value="ECO:0007669"/>
    <property type="project" value="Ensembl"/>
</dbReference>
<evidence type="ECO:0000256" key="4">
    <source>
        <dbReference type="ARBA" id="ARBA00023157"/>
    </source>
</evidence>
<keyword evidence="9" id="KW-1185">Reference proteome</keyword>
<dbReference type="SMART" id="SM00645">
    <property type="entry name" value="Pept_C1"/>
    <property type="match status" value="1"/>
</dbReference>
<dbReference type="SMART" id="SM00201">
    <property type="entry name" value="SO"/>
    <property type="match status" value="1"/>
</dbReference>
<evidence type="ECO:0000256" key="3">
    <source>
        <dbReference type="ARBA" id="ARBA00022525"/>
    </source>
</evidence>
<keyword evidence="3" id="KW-0964">Secreted</keyword>
<evidence type="ECO:0000313" key="9">
    <source>
        <dbReference type="Proteomes" id="UP000314987"/>
    </source>
</evidence>
<organism evidence="8 9">
    <name type="scientific">Vombatus ursinus</name>
    <name type="common">Common wombat</name>
    <dbReference type="NCBI Taxonomy" id="29139"/>
    <lineage>
        <taxon>Eukaryota</taxon>
        <taxon>Metazoa</taxon>
        <taxon>Chordata</taxon>
        <taxon>Craniata</taxon>
        <taxon>Vertebrata</taxon>
        <taxon>Euteleostomi</taxon>
        <taxon>Mammalia</taxon>
        <taxon>Metatheria</taxon>
        <taxon>Diprotodontia</taxon>
        <taxon>Vombatidae</taxon>
        <taxon>Vombatus</taxon>
    </lineage>
</organism>
<dbReference type="GO" id="GO:0005576">
    <property type="term" value="C:extracellular region"/>
    <property type="evidence" value="ECO:0007669"/>
    <property type="project" value="UniProtKB-SubCell"/>
</dbReference>
<dbReference type="Proteomes" id="UP000314987">
    <property type="component" value="Unassembled WGS sequence"/>
</dbReference>
<dbReference type="GO" id="GO:0005604">
    <property type="term" value="C:basement membrane"/>
    <property type="evidence" value="ECO:0007669"/>
    <property type="project" value="Ensembl"/>
</dbReference>
<feature type="chain" id="PRO_5021198786" evidence="6">
    <location>
        <begin position="20"/>
        <end position="482"/>
    </location>
</feature>
<dbReference type="InterPro" id="IPR013128">
    <property type="entry name" value="Peptidase_C1A"/>
</dbReference>